<feature type="domain" description="HD" evidence="1">
    <location>
        <begin position="23"/>
        <end position="89"/>
    </location>
</feature>
<dbReference type="AlphaFoldDB" id="A0A8J5NA64"/>
<dbReference type="InterPro" id="IPR006674">
    <property type="entry name" value="HD_domain"/>
</dbReference>
<protein>
    <recommendedName>
        <fullName evidence="1">HD domain-containing protein</fullName>
    </recommendedName>
</protein>
<dbReference type="SUPFAM" id="SSF109604">
    <property type="entry name" value="HD-domain/PDEase-like"/>
    <property type="match status" value="1"/>
</dbReference>
<evidence type="ECO:0000313" key="2">
    <source>
        <dbReference type="EMBL" id="KAG7176410.1"/>
    </source>
</evidence>
<evidence type="ECO:0000259" key="1">
    <source>
        <dbReference type="Pfam" id="PF01966"/>
    </source>
</evidence>
<dbReference type="InterPro" id="IPR052567">
    <property type="entry name" value="OP_Dioxygenase"/>
</dbReference>
<dbReference type="PANTHER" id="PTHR40202">
    <property type="match status" value="1"/>
</dbReference>
<reference evidence="2" key="1">
    <citation type="journal article" date="2021" name="Sci. Adv.">
        <title>The American lobster genome reveals insights on longevity, neural, and immune adaptations.</title>
        <authorList>
            <person name="Polinski J.M."/>
            <person name="Zimin A.V."/>
            <person name="Clark K.F."/>
            <person name="Kohn A.B."/>
            <person name="Sadowski N."/>
            <person name="Timp W."/>
            <person name="Ptitsyn A."/>
            <person name="Khanna P."/>
            <person name="Romanova D.Y."/>
            <person name="Williams P."/>
            <person name="Greenwood S.J."/>
            <person name="Moroz L.L."/>
            <person name="Walt D.R."/>
            <person name="Bodnar A.G."/>
        </authorList>
    </citation>
    <scope>NUCLEOTIDE SEQUENCE</scope>
    <source>
        <strain evidence="2">GMGI-L3</strain>
    </source>
</reference>
<dbReference type="Proteomes" id="UP000747542">
    <property type="component" value="Unassembled WGS sequence"/>
</dbReference>
<accession>A0A8J5NA64</accession>
<dbReference type="PANTHER" id="PTHR40202:SF1">
    <property type="entry name" value="HD DOMAIN-CONTAINING PROTEIN"/>
    <property type="match status" value="1"/>
</dbReference>
<dbReference type="Pfam" id="PF01966">
    <property type="entry name" value="HD"/>
    <property type="match status" value="1"/>
</dbReference>
<dbReference type="CDD" id="cd00077">
    <property type="entry name" value="HDc"/>
    <property type="match status" value="1"/>
</dbReference>
<dbReference type="InterPro" id="IPR003607">
    <property type="entry name" value="HD/PDEase_dom"/>
</dbReference>
<sequence>MVLPPSSLALSSARPNSRLFLRILQTVLGALLHDIGHMLGLREDRPHMVTEGVVLGIANHEVLGEEYLERLGFPPAVTGFVRNHVKAKRFLVATSPDYYDALSDPSKMTLKHQGGPMTPQEVDAFRAHPQFQAILRMRSWDEKAKDPSAQTPSLHYYKNLCLAYLKKCSQGRMWLQPEEAKDPSASFETL</sequence>
<dbReference type="Gene3D" id="1.10.3210.10">
    <property type="entry name" value="Hypothetical protein af1432"/>
    <property type="match status" value="1"/>
</dbReference>
<keyword evidence="3" id="KW-1185">Reference proteome</keyword>
<name>A0A8J5NA64_HOMAM</name>
<evidence type="ECO:0000313" key="3">
    <source>
        <dbReference type="Proteomes" id="UP000747542"/>
    </source>
</evidence>
<dbReference type="EMBL" id="JAHLQT010003582">
    <property type="protein sequence ID" value="KAG7176410.1"/>
    <property type="molecule type" value="Genomic_DNA"/>
</dbReference>
<proteinExistence type="predicted"/>
<organism evidence="2 3">
    <name type="scientific">Homarus americanus</name>
    <name type="common">American lobster</name>
    <dbReference type="NCBI Taxonomy" id="6706"/>
    <lineage>
        <taxon>Eukaryota</taxon>
        <taxon>Metazoa</taxon>
        <taxon>Ecdysozoa</taxon>
        <taxon>Arthropoda</taxon>
        <taxon>Crustacea</taxon>
        <taxon>Multicrustacea</taxon>
        <taxon>Malacostraca</taxon>
        <taxon>Eumalacostraca</taxon>
        <taxon>Eucarida</taxon>
        <taxon>Decapoda</taxon>
        <taxon>Pleocyemata</taxon>
        <taxon>Astacidea</taxon>
        <taxon>Nephropoidea</taxon>
        <taxon>Nephropidae</taxon>
        <taxon>Homarus</taxon>
    </lineage>
</organism>
<comment type="caution">
    <text evidence="2">The sequence shown here is derived from an EMBL/GenBank/DDBJ whole genome shotgun (WGS) entry which is preliminary data.</text>
</comment>
<gene>
    <name evidence="2" type="ORF">Hamer_G009221</name>
</gene>